<dbReference type="InterPro" id="IPR036380">
    <property type="entry name" value="Isochorismatase-like_sf"/>
</dbReference>
<gene>
    <name evidence="4" type="ORF">ACFSVM_04490</name>
</gene>
<dbReference type="SUPFAM" id="SSF52499">
    <property type="entry name" value="Isochorismatase-like hydrolases"/>
    <property type="match status" value="1"/>
</dbReference>
<evidence type="ECO:0000256" key="1">
    <source>
        <dbReference type="ARBA" id="ARBA00006336"/>
    </source>
</evidence>
<dbReference type="PANTHER" id="PTHR43540">
    <property type="entry name" value="PEROXYUREIDOACRYLATE/UREIDOACRYLATE AMIDOHYDROLASE-RELATED"/>
    <property type="match status" value="1"/>
</dbReference>
<dbReference type="GO" id="GO:0016787">
    <property type="term" value="F:hydrolase activity"/>
    <property type="evidence" value="ECO:0007669"/>
    <property type="project" value="UniProtKB-KW"/>
</dbReference>
<dbReference type="InterPro" id="IPR000868">
    <property type="entry name" value="Isochorismatase-like_dom"/>
</dbReference>
<evidence type="ECO:0000313" key="5">
    <source>
        <dbReference type="Proteomes" id="UP001597540"/>
    </source>
</evidence>
<comment type="similarity">
    <text evidence="1">Belongs to the isochorismatase family.</text>
</comment>
<dbReference type="EC" id="3.-.-.-" evidence="4"/>
<proteinExistence type="inferred from homology"/>
<protein>
    <submittedName>
        <fullName evidence="4">Cysteine hydrolase family protein</fullName>
        <ecNumber evidence="4">3.-.-.-</ecNumber>
    </submittedName>
</protein>
<dbReference type="CDD" id="cd01014">
    <property type="entry name" value="nicotinamidase_related"/>
    <property type="match status" value="1"/>
</dbReference>
<reference evidence="5" key="1">
    <citation type="journal article" date="2019" name="Int. J. Syst. Evol. Microbiol.">
        <title>The Global Catalogue of Microorganisms (GCM) 10K type strain sequencing project: providing services to taxonomists for standard genome sequencing and annotation.</title>
        <authorList>
            <consortium name="The Broad Institute Genomics Platform"/>
            <consortium name="The Broad Institute Genome Sequencing Center for Infectious Disease"/>
            <person name="Wu L."/>
            <person name="Ma J."/>
        </authorList>
    </citation>
    <scope>NUCLEOTIDE SEQUENCE [LARGE SCALE GENOMIC DNA]</scope>
    <source>
        <strain evidence="5">KCTC 33849</strain>
    </source>
</reference>
<keyword evidence="5" id="KW-1185">Reference proteome</keyword>
<dbReference type="EMBL" id="JBHUMJ010000002">
    <property type="protein sequence ID" value="MFD2699717.1"/>
    <property type="molecule type" value="Genomic_DNA"/>
</dbReference>
<dbReference type="Pfam" id="PF00857">
    <property type="entry name" value="Isochorismatase"/>
    <property type="match status" value="1"/>
</dbReference>
<accession>A0ABW5SIX1</accession>
<comment type="caution">
    <text evidence="4">The sequence shown here is derived from an EMBL/GenBank/DDBJ whole genome shotgun (WGS) entry which is preliminary data.</text>
</comment>
<dbReference type="Proteomes" id="UP001597540">
    <property type="component" value="Unassembled WGS sequence"/>
</dbReference>
<evidence type="ECO:0000313" key="4">
    <source>
        <dbReference type="EMBL" id="MFD2699717.1"/>
    </source>
</evidence>
<dbReference type="RefSeq" id="WP_076311734.1">
    <property type="nucleotide sequence ID" value="NZ_JBHUMJ010000002.1"/>
</dbReference>
<dbReference type="InterPro" id="IPR050272">
    <property type="entry name" value="Isochorismatase-like_hydrls"/>
</dbReference>
<sequence length="181" mass="20304">MTSSTALMIVDVQNAMFADPELPLHNGKEVLSNIQRLLQKAREDGLPVIYIQHTSTSDDEFSEGKPTWHIHPSIAPQPNESVVRKSSWDAFYQTELLAKLQELNIQKLVICGMQTEFCLDTTSRGAYSLGYHHNVLISDAHSTFDSKVLPAADIIKHHNQMLGGRFVQLMKTEDILAKGFN</sequence>
<name>A0ABW5SIX1_9BACL</name>
<dbReference type="Gene3D" id="3.40.50.850">
    <property type="entry name" value="Isochorismatase-like"/>
    <property type="match status" value="1"/>
</dbReference>
<evidence type="ECO:0000256" key="2">
    <source>
        <dbReference type="ARBA" id="ARBA00022801"/>
    </source>
</evidence>
<organism evidence="4 5">
    <name type="scientific">Paenibacillus shunpengii</name>
    <dbReference type="NCBI Taxonomy" id="2054424"/>
    <lineage>
        <taxon>Bacteria</taxon>
        <taxon>Bacillati</taxon>
        <taxon>Bacillota</taxon>
        <taxon>Bacilli</taxon>
        <taxon>Bacillales</taxon>
        <taxon>Paenibacillaceae</taxon>
        <taxon>Paenibacillus</taxon>
    </lineage>
</organism>
<evidence type="ECO:0000259" key="3">
    <source>
        <dbReference type="Pfam" id="PF00857"/>
    </source>
</evidence>
<keyword evidence="2 4" id="KW-0378">Hydrolase</keyword>
<dbReference type="PANTHER" id="PTHR43540:SF14">
    <property type="entry name" value="ISOCHORISMATASE"/>
    <property type="match status" value="1"/>
</dbReference>
<feature type="domain" description="Isochorismatase-like" evidence="3">
    <location>
        <begin position="5"/>
        <end position="146"/>
    </location>
</feature>